<reference evidence="1" key="1">
    <citation type="submission" date="2024-02" db="EMBL/GenBank/DDBJ databases">
        <authorList>
            <consortium name="ELIXIR-Norway"/>
            <consortium name="Elixir Norway"/>
        </authorList>
    </citation>
    <scope>NUCLEOTIDE SEQUENCE</scope>
</reference>
<evidence type="ECO:0000313" key="1">
    <source>
        <dbReference type="EMBL" id="CAK9219578.1"/>
    </source>
</evidence>
<name>A0ABP0UDU2_9BRYO</name>
<sequence>MGGIMGFGAECKQHNITWQLEINKTLWQASPIIPARAKTILKAMNHAHTLRNSHKKLLELTPKDVPTSNIIKMILTKPKVWGGFRAWGLRVFMG</sequence>
<gene>
    <name evidence="1" type="ORF">CSSPTR1EN2_LOCUS14647</name>
</gene>
<keyword evidence="2" id="KW-1185">Reference proteome</keyword>
<dbReference type="EMBL" id="OZ019895">
    <property type="protein sequence ID" value="CAK9219578.1"/>
    <property type="molecule type" value="Genomic_DNA"/>
</dbReference>
<proteinExistence type="predicted"/>
<protein>
    <submittedName>
        <fullName evidence="1">Uncharacterized protein</fullName>
    </submittedName>
</protein>
<organism evidence="1 2">
    <name type="scientific">Sphagnum troendelagicum</name>
    <dbReference type="NCBI Taxonomy" id="128251"/>
    <lineage>
        <taxon>Eukaryota</taxon>
        <taxon>Viridiplantae</taxon>
        <taxon>Streptophyta</taxon>
        <taxon>Embryophyta</taxon>
        <taxon>Bryophyta</taxon>
        <taxon>Sphagnophytina</taxon>
        <taxon>Sphagnopsida</taxon>
        <taxon>Sphagnales</taxon>
        <taxon>Sphagnaceae</taxon>
        <taxon>Sphagnum</taxon>
    </lineage>
</organism>
<accession>A0ABP0UDU2</accession>
<evidence type="ECO:0000313" key="2">
    <source>
        <dbReference type="Proteomes" id="UP001497512"/>
    </source>
</evidence>
<dbReference type="Proteomes" id="UP001497512">
    <property type="component" value="Chromosome 3"/>
</dbReference>